<feature type="region of interest" description="Disordered" evidence="1">
    <location>
        <begin position="968"/>
        <end position="1002"/>
    </location>
</feature>
<proteinExistence type="predicted"/>
<dbReference type="CDD" id="cd07890">
    <property type="entry name" value="CYTH-like_AC_IV-like"/>
    <property type="match status" value="1"/>
</dbReference>
<accession>A0AAW1BEE4</accession>
<feature type="compositionally biased region" description="Pro residues" evidence="1">
    <location>
        <begin position="746"/>
        <end position="755"/>
    </location>
</feature>
<dbReference type="PANTHER" id="PTHR21028:SF2">
    <property type="entry name" value="CYTH DOMAIN-CONTAINING PROTEIN"/>
    <property type="match status" value="1"/>
</dbReference>
<feature type="compositionally biased region" description="Low complexity" evidence="1">
    <location>
        <begin position="835"/>
        <end position="844"/>
    </location>
</feature>
<sequence length="1117" mass="116039">MRCERARRGPLPGPGKQTPGPRSTAPQPRSPVDLHSQHPQTATPRRVSFALRPDRAASSPGAPGTATGGREGGRCTAPPPHAAAFPPATQWPGVPPAARLRGAVTSRAGSSSSPDGDDAQLLGGGQAAPGPGQELAAPEEGAQAGGRGDGRAAAGRAGGRCAVPLRPVSLRRLHRRPLTNGRPAPAPRPCAPPARAPIGPRRRPPTGRRVAVRAQRGRGGAGRRPRPIGGRDVSERGANREPQAPARVKESGGPVFVRRRQRGAGGAFPEKGGEPRLHLSRTERPPKMPANVEIKARVQDLAQLITRAEQLSGSPGSLLLQTDTFFPVPHGRLKVRDFRDGRGQLVFYDRPNSTGPKLSRFTVSPTHDPGGLVEALSLALGKQGVVKKERHLYRVGQTRVHVDRVEGLGDFVELEVVLEEQQSPQEGKDVAWQLMGQLGIEEKELVSGTYMDLLLAGGGGGGGGGGGEPLCDEAALNGHSRELLEDQALHPLEEPLPSALQMTTLDFQLAGGLSGRHQPGEGSLSMLLLAQGSQQLVLVHGPGSVACPQFLWAASVQSLASYRAEVARACCGTAAASSSLAGCLQDGEFSLLGLSGGDRAGKAFLPSEPRSTTQGPHGAPRQAPSRGKTGGRPLPQRPLAARVAPFSARSRDSSLRPPFSTSGADSSPPPAAGSTARAPPPPGAPSLCNRAPDTGNGRPLCFAAGWGGREGLGHCRRRLPRPARLEESRRASAVGRGRCGASLGLAPPPPPPPAAPEHDGLEGIGCAARSPPPPQPGERRPPRAVYRGPAGGSASAPWLLLLLRLLLRASPGSPRSEEPPPPGPARPRRPPPRLASPLARPCSARLRRRRWRIGRRCSRSPPSTRSRRPVAGPSPEAAREAGGRVLGARLQPERRLADAASSASRGTSAPRVEQLGLGAAAETVPSAERWAAPREQLGLVPAGPARHLGSGRARLETARLLLGSLLPTAKGVSGRPLPARPSKRPVRAVPSDSPRGPSSLPSLACRRFGGGAVLGPETERSCFSSSLEIRPPSSHGEFGPDRAALERPRRSGTPPAAALSGSCSGALRSFPAQSRAWAWEAGGGRLSRPSFGGAPGQTPSLPCCGEGALGTRGPEGP</sequence>
<dbReference type="PROSITE" id="PS51707">
    <property type="entry name" value="CYTH"/>
    <property type="match status" value="1"/>
</dbReference>
<feature type="compositionally biased region" description="Pro residues" evidence="1">
    <location>
        <begin position="184"/>
        <end position="195"/>
    </location>
</feature>
<protein>
    <submittedName>
        <fullName evidence="3">Adenylate cyclase CyaB-like</fullName>
    </submittedName>
</protein>
<gene>
    <name evidence="3" type="ORF">NXF25_013412</name>
</gene>
<evidence type="ECO:0000313" key="3">
    <source>
        <dbReference type="EMBL" id="KAK9400393.1"/>
    </source>
</evidence>
<keyword evidence="4" id="KW-1185">Reference proteome</keyword>
<feature type="compositionally biased region" description="Basic and acidic residues" evidence="1">
    <location>
        <begin position="1038"/>
        <end position="1049"/>
    </location>
</feature>
<dbReference type="SMART" id="SM01118">
    <property type="entry name" value="CYTH"/>
    <property type="match status" value="1"/>
</dbReference>
<feature type="compositionally biased region" description="Low complexity" evidence="1">
    <location>
        <begin position="128"/>
        <end position="142"/>
    </location>
</feature>
<evidence type="ECO:0000313" key="4">
    <source>
        <dbReference type="Proteomes" id="UP001474421"/>
    </source>
</evidence>
<evidence type="ECO:0000259" key="2">
    <source>
        <dbReference type="PROSITE" id="PS51707"/>
    </source>
</evidence>
<dbReference type="EMBL" id="JAOTOJ010000006">
    <property type="protein sequence ID" value="KAK9400393.1"/>
    <property type="molecule type" value="Genomic_DNA"/>
</dbReference>
<feature type="region of interest" description="Disordered" evidence="1">
    <location>
        <begin position="1"/>
        <end position="284"/>
    </location>
</feature>
<reference evidence="3 4" key="1">
    <citation type="journal article" date="2024" name="Proc. Natl. Acad. Sci. U.S.A.">
        <title>The genetic regulatory architecture and epigenomic basis for age-related changes in rattlesnake venom.</title>
        <authorList>
            <person name="Hogan M.P."/>
            <person name="Holding M.L."/>
            <person name="Nystrom G.S."/>
            <person name="Colston T.J."/>
            <person name="Bartlett D.A."/>
            <person name="Mason A.J."/>
            <person name="Ellsworth S.A."/>
            <person name="Rautsaw R.M."/>
            <person name="Lawrence K.C."/>
            <person name="Strickland J.L."/>
            <person name="He B."/>
            <person name="Fraser P."/>
            <person name="Margres M.J."/>
            <person name="Gilbert D.M."/>
            <person name="Gibbs H.L."/>
            <person name="Parkinson C.L."/>
            <person name="Rokyta D.R."/>
        </authorList>
    </citation>
    <scope>NUCLEOTIDE SEQUENCE [LARGE SCALE GENOMIC DNA]</scope>
    <source>
        <strain evidence="3">DRR0105</strain>
    </source>
</reference>
<dbReference type="Proteomes" id="UP001474421">
    <property type="component" value="Unassembled WGS sequence"/>
</dbReference>
<feature type="region of interest" description="Disordered" evidence="1">
    <location>
        <begin position="725"/>
        <end position="790"/>
    </location>
</feature>
<dbReference type="InterPro" id="IPR033469">
    <property type="entry name" value="CYTH-like_dom_sf"/>
</dbReference>
<dbReference type="PANTHER" id="PTHR21028">
    <property type="entry name" value="SI:CH211-156B7.4"/>
    <property type="match status" value="1"/>
</dbReference>
<dbReference type="InterPro" id="IPR008173">
    <property type="entry name" value="Adenylyl_cyclase_CyaB"/>
</dbReference>
<evidence type="ECO:0000256" key="1">
    <source>
        <dbReference type="SAM" id="MobiDB-lite"/>
    </source>
</evidence>
<name>A0AAW1BEE4_CROAD</name>
<feature type="region of interest" description="Disordered" evidence="1">
    <location>
        <begin position="1081"/>
        <end position="1117"/>
    </location>
</feature>
<comment type="caution">
    <text evidence="3">The sequence shown here is derived from an EMBL/GenBank/DDBJ whole genome shotgun (WGS) entry which is preliminary data.</text>
</comment>
<dbReference type="Gene3D" id="2.40.320.10">
    <property type="entry name" value="Hypothetical Protein Pfu-838710-001"/>
    <property type="match status" value="1"/>
</dbReference>
<feature type="domain" description="CYTH" evidence="2">
    <location>
        <begin position="289"/>
        <end position="456"/>
    </location>
</feature>
<dbReference type="AlphaFoldDB" id="A0AAW1BEE4"/>
<feature type="region of interest" description="Disordered" evidence="1">
    <location>
        <begin position="600"/>
        <end position="691"/>
    </location>
</feature>
<feature type="compositionally biased region" description="Basic and acidic residues" evidence="1">
    <location>
        <begin position="271"/>
        <end position="284"/>
    </location>
</feature>
<organism evidence="3 4">
    <name type="scientific">Crotalus adamanteus</name>
    <name type="common">Eastern diamondback rattlesnake</name>
    <dbReference type="NCBI Taxonomy" id="8729"/>
    <lineage>
        <taxon>Eukaryota</taxon>
        <taxon>Metazoa</taxon>
        <taxon>Chordata</taxon>
        <taxon>Craniata</taxon>
        <taxon>Vertebrata</taxon>
        <taxon>Euteleostomi</taxon>
        <taxon>Lepidosauria</taxon>
        <taxon>Squamata</taxon>
        <taxon>Bifurcata</taxon>
        <taxon>Unidentata</taxon>
        <taxon>Episquamata</taxon>
        <taxon>Toxicofera</taxon>
        <taxon>Serpentes</taxon>
        <taxon>Colubroidea</taxon>
        <taxon>Viperidae</taxon>
        <taxon>Crotalinae</taxon>
        <taxon>Crotalus</taxon>
    </lineage>
</organism>
<feature type="compositionally biased region" description="Gly residues" evidence="1">
    <location>
        <begin position="1107"/>
        <end position="1117"/>
    </location>
</feature>
<feature type="region of interest" description="Disordered" evidence="1">
    <location>
        <begin position="1024"/>
        <end position="1062"/>
    </location>
</feature>
<feature type="compositionally biased region" description="Low complexity" evidence="1">
    <location>
        <begin position="151"/>
        <end position="162"/>
    </location>
</feature>
<feature type="region of interest" description="Disordered" evidence="1">
    <location>
        <begin position="811"/>
        <end position="913"/>
    </location>
</feature>
<dbReference type="InterPro" id="IPR023577">
    <property type="entry name" value="CYTH_domain"/>
</dbReference>
<dbReference type="SUPFAM" id="SSF55154">
    <property type="entry name" value="CYTH-like phosphatases"/>
    <property type="match status" value="1"/>
</dbReference>
<dbReference type="Pfam" id="PF01928">
    <property type="entry name" value="CYTH"/>
    <property type="match status" value="1"/>
</dbReference>
<feature type="compositionally biased region" description="Basic residues" evidence="1">
    <location>
        <begin position="845"/>
        <end position="858"/>
    </location>
</feature>
<dbReference type="GO" id="GO:0016462">
    <property type="term" value="F:pyrophosphatase activity"/>
    <property type="evidence" value="ECO:0007669"/>
    <property type="project" value="UniProtKB-ARBA"/>
</dbReference>